<protein>
    <submittedName>
        <fullName evidence="2">Uncharacterized protein</fullName>
    </submittedName>
</protein>
<reference evidence="2 3" key="2">
    <citation type="submission" date="2020-05" db="EMBL/GenBank/DDBJ databases">
        <title>Identification and distribution of gene clusters putatively required for synthesis of sphingolipid metabolism inhibitors in phylogenetically diverse species of the filamentous fungus Fusarium.</title>
        <authorList>
            <person name="Kim H.-S."/>
            <person name="Busman M."/>
            <person name="Brown D.W."/>
            <person name="Divon H."/>
            <person name="Uhlig S."/>
            <person name="Proctor R.H."/>
        </authorList>
    </citation>
    <scope>NUCLEOTIDE SEQUENCE [LARGE SCALE GENOMIC DNA]</scope>
    <source>
        <strain evidence="2 3">NRRL 25331</strain>
    </source>
</reference>
<feature type="region of interest" description="Disordered" evidence="1">
    <location>
        <begin position="47"/>
        <end position="100"/>
    </location>
</feature>
<comment type="caution">
    <text evidence="2">The sequence shown here is derived from an EMBL/GenBank/DDBJ whole genome shotgun (WGS) entry which is preliminary data.</text>
</comment>
<evidence type="ECO:0000313" key="2">
    <source>
        <dbReference type="EMBL" id="KAF5689749.1"/>
    </source>
</evidence>
<reference evidence="3" key="1">
    <citation type="journal article" date="2020" name="BMC Genomics">
        <title>Correction to: Identification and distribution of gene clusters required for synthesis of sphingolipid metabolism inhibitors in diverse species of the filamentous fungus Fusarium.</title>
        <authorList>
            <person name="Kim H.S."/>
            <person name="Lohmar J.M."/>
            <person name="Busman M."/>
            <person name="Brown D.W."/>
            <person name="Naumann T.A."/>
            <person name="Divon H.H."/>
            <person name="Lysoe E."/>
            <person name="Uhlig S."/>
            <person name="Proctor R.H."/>
        </authorList>
    </citation>
    <scope>NUCLEOTIDE SEQUENCE [LARGE SCALE GENOMIC DNA]</scope>
    <source>
        <strain evidence="3">NRRL 25331</strain>
    </source>
</reference>
<keyword evidence="3" id="KW-1185">Reference proteome</keyword>
<evidence type="ECO:0000256" key="1">
    <source>
        <dbReference type="SAM" id="MobiDB-lite"/>
    </source>
</evidence>
<gene>
    <name evidence="2" type="ORF">FCIRC_1212</name>
</gene>
<evidence type="ECO:0000313" key="3">
    <source>
        <dbReference type="Proteomes" id="UP000572754"/>
    </source>
</evidence>
<sequence>MTSPTKPFQGDKVRRHFAQLSGQAKKDAIYKFLKRYSKRVQEFLNMIEPEPEPNLAQKLQTSVSESDRSIISDQQATTEAISPSPELTNNSSSDPPAAEHLRLAFEGLSLGPSEAAVIGKRARSQYVDDDEADGQPAAKRRKLFHGGLSHCL</sequence>
<proteinExistence type="predicted"/>
<dbReference type="EMBL" id="JAAQPE010000042">
    <property type="protein sequence ID" value="KAF5689749.1"/>
    <property type="molecule type" value="Genomic_DNA"/>
</dbReference>
<feature type="compositionally biased region" description="Polar residues" evidence="1">
    <location>
        <begin position="71"/>
        <end position="94"/>
    </location>
</feature>
<dbReference type="AlphaFoldDB" id="A0A8H5XBZ4"/>
<accession>A0A8H5XBZ4</accession>
<organism evidence="2 3">
    <name type="scientific">Fusarium circinatum</name>
    <name type="common">Pitch canker fungus</name>
    <name type="synonym">Gibberella circinata</name>
    <dbReference type="NCBI Taxonomy" id="48490"/>
    <lineage>
        <taxon>Eukaryota</taxon>
        <taxon>Fungi</taxon>
        <taxon>Dikarya</taxon>
        <taxon>Ascomycota</taxon>
        <taxon>Pezizomycotina</taxon>
        <taxon>Sordariomycetes</taxon>
        <taxon>Hypocreomycetidae</taxon>
        <taxon>Hypocreales</taxon>
        <taxon>Nectriaceae</taxon>
        <taxon>Fusarium</taxon>
        <taxon>Fusarium fujikuroi species complex</taxon>
    </lineage>
</organism>
<name>A0A8H5XBZ4_FUSCI</name>
<feature type="region of interest" description="Disordered" evidence="1">
    <location>
        <begin position="121"/>
        <end position="152"/>
    </location>
</feature>
<dbReference type="Proteomes" id="UP000572754">
    <property type="component" value="Unassembled WGS sequence"/>
</dbReference>